<evidence type="ECO:0000313" key="2">
    <source>
        <dbReference type="EMBL" id="GAA1101624.1"/>
    </source>
</evidence>
<dbReference type="InterPro" id="IPR037523">
    <property type="entry name" value="VOC_core"/>
</dbReference>
<dbReference type="Pfam" id="PF22677">
    <property type="entry name" value="Ble-like_N"/>
    <property type="match status" value="1"/>
</dbReference>
<sequence length="126" mass="14132">MNRMIFPNLPVADVARVREFWKSLGFTFNDDFSDENAACLVINDQASVMLLQSDYFHSFHKTQPATGTESLICLTATSRAEVDELCSKAAAAGATDTEERNEQGPMYGGSFRDLDGHIWEVLWMEM</sequence>
<feature type="domain" description="VOC" evidence="1">
    <location>
        <begin position="3"/>
        <end position="124"/>
    </location>
</feature>
<dbReference type="PROSITE" id="PS51819">
    <property type="entry name" value="VOC"/>
    <property type="match status" value="1"/>
</dbReference>
<evidence type="ECO:0000259" key="1">
    <source>
        <dbReference type="PROSITE" id="PS51819"/>
    </source>
</evidence>
<dbReference type="EMBL" id="BAAALG010000008">
    <property type="protein sequence ID" value="GAA1101624.1"/>
    <property type="molecule type" value="Genomic_DNA"/>
</dbReference>
<dbReference type="PANTHER" id="PTHR36503">
    <property type="entry name" value="BLR2520 PROTEIN"/>
    <property type="match status" value="1"/>
</dbReference>
<dbReference type="PANTHER" id="PTHR36503:SF2">
    <property type="entry name" value="BLR2408 PROTEIN"/>
    <property type="match status" value="1"/>
</dbReference>
<reference evidence="2 3" key="1">
    <citation type="journal article" date="2019" name="Int. J. Syst. Evol. Microbiol.">
        <title>The Global Catalogue of Microorganisms (GCM) 10K type strain sequencing project: providing services to taxonomists for standard genome sequencing and annotation.</title>
        <authorList>
            <consortium name="The Broad Institute Genomics Platform"/>
            <consortium name="The Broad Institute Genome Sequencing Center for Infectious Disease"/>
            <person name="Wu L."/>
            <person name="Ma J."/>
        </authorList>
    </citation>
    <scope>NUCLEOTIDE SEQUENCE [LARGE SCALE GENOMIC DNA]</scope>
    <source>
        <strain evidence="2 3">JCM 13008</strain>
    </source>
</reference>
<proteinExistence type="predicted"/>
<gene>
    <name evidence="2" type="ORF">GCM10009668_19930</name>
</gene>
<name>A0ABN1TT58_9ACTN</name>
<organism evidence="2 3">
    <name type="scientific">Nocardioides dubius</name>
    <dbReference type="NCBI Taxonomy" id="317019"/>
    <lineage>
        <taxon>Bacteria</taxon>
        <taxon>Bacillati</taxon>
        <taxon>Actinomycetota</taxon>
        <taxon>Actinomycetes</taxon>
        <taxon>Propionibacteriales</taxon>
        <taxon>Nocardioidaceae</taxon>
        <taxon>Nocardioides</taxon>
    </lineage>
</organism>
<evidence type="ECO:0000313" key="3">
    <source>
        <dbReference type="Proteomes" id="UP001501581"/>
    </source>
</evidence>
<keyword evidence="3" id="KW-1185">Reference proteome</keyword>
<protein>
    <submittedName>
        <fullName evidence="2">Glyoxalase</fullName>
    </submittedName>
</protein>
<dbReference type="Proteomes" id="UP001501581">
    <property type="component" value="Unassembled WGS sequence"/>
</dbReference>
<dbReference type="InterPro" id="IPR053863">
    <property type="entry name" value="Glyoxy/Ble-like_N"/>
</dbReference>
<comment type="caution">
    <text evidence="2">The sequence shown here is derived from an EMBL/GenBank/DDBJ whole genome shotgun (WGS) entry which is preliminary data.</text>
</comment>
<accession>A0ABN1TT58</accession>
<dbReference type="InterPro" id="IPR029068">
    <property type="entry name" value="Glyas_Bleomycin-R_OHBP_Dase"/>
</dbReference>
<dbReference type="SUPFAM" id="SSF54593">
    <property type="entry name" value="Glyoxalase/Bleomycin resistance protein/Dihydroxybiphenyl dioxygenase"/>
    <property type="match status" value="1"/>
</dbReference>
<dbReference type="Gene3D" id="3.10.180.10">
    <property type="entry name" value="2,3-Dihydroxybiphenyl 1,2-Dioxygenase, domain 1"/>
    <property type="match status" value="1"/>
</dbReference>